<gene>
    <name evidence="2" type="ORF">BDZ85DRAFT_264828</name>
</gene>
<reference evidence="3" key="1">
    <citation type="journal article" date="2020" name="Stud. Mycol.">
        <title>101 Dothideomycetes genomes: A test case for predicting lifestyles and emergence of pathogens.</title>
        <authorList>
            <person name="Haridas S."/>
            <person name="Albert R."/>
            <person name="Binder M."/>
            <person name="Bloem J."/>
            <person name="LaButti K."/>
            <person name="Salamov A."/>
            <person name="Andreopoulos B."/>
            <person name="Baker S."/>
            <person name="Barry K."/>
            <person name="Bills G."/>
            <person name="Bluhm B."/>
            <person name="Cannon C."/>
            <person name="Castanera R."/>
            <person name="Culley D."/>
            <person name="Daum C."/>
            <person name="Ezra D."/>
            <person name="Gonzalez J."/>
            <person name="Henrissat B."/>
            <person name="Kuo A."/>
            <person name="Liang C."/>
            <person name="Lipzen A."/>
            <person name="Lutzoni F."/>
            <person name="Magnuson J."/>
            <person name="Mondo S."/>
            <person name="Nolan M."/>
            <person name="Ohm R."/>
            <person name="Pangilinan J."/>
            <person name="Park H.-J."/>
            <person name="Ramirez L."/>
            <person name="Alfaro M."/>
            <person name="Sun H."/>
            <person name="Tritt A."/>
            <person name="Yoshinaga Y."/>
            <person name="Zwiers L.-H."/>
            <person name="Turgeon B."/>
            <person name="Goodwin S."/>
            <person name="Spatafora J."/>
            <person name="Crous P."/>
            <person name="Grigoriev I."/>
        </authorList>
    </citation>
    <scope>NUCLEOTIDE SEQUENCE [LARGE SCALE GENOMIC DNA]</scope>
    <source>
        <strain evidence="3">CECT 20119</strain>
    </source>
</reference>
<dbReference type="AlphaFoldDB" id="A0A6A6G9L2"/>
<evidence type="ECO:0000313" key="2">
    <source>
        <dbReference type="EMBL" id="KAF2222060.1"/>
    </source>
</evidence>
<sequence>MLLPRLPRGQETGKLQVITDGPHADNDIRPESRPICGPAYIDSIVLQSRVGLCADLCTDPGRPIPCNTGLAPTALSKLSASSPQATQDFCALYATQSASVGTRRPKLLQTSSCTLKSHQRRPAGTSQSLELLRDATQASPRTALTYPSASPSAPCNSNGVLIRHALLTTPSPARYMIPISPSPVNARFTHHKTVDVAPQPQDVHLR</sequence>
<evidence type="ECO:0000256" key="1">
    <source>
        <dbReference type="SAM" id="MobiDB-lite"/>
    </source>
</evidence>
<protein>
    <submittedName>
        <fullName evidence="2">Uncharacterized protein</fullName>
    </submittedName>
</protein>
<feature type="region of interest" description="Disordered" evidence="1">
    <location>
        <begin position="1"/>
        <end position="26"/>
    </location>
</feature>
<keyword evidence="3" id="KW-1185">Reference proteome</keyword>
<dbReference type="Proteomes" id="UP000799538">
    <property type="component" value="Unassembled WGS sequence"/>
</dbReference>
<proteinExistence type="predicted"/>
<evidence type="ECO:0000313" key="3">
    <source>
        <dbReference type="Proteomes" id="UP000799538"/>
    </source>
</evidence>
<dbReference type="EMBL" id="ML992509">
    <property type="protein sequence ID" value="KAF2222060.1"/>
    <property type="molecule type" value="Genomic_DNA"/>
</dbReference>
<name>A0A6A6G9L2_9PEZI</name>
<accession>A0A6A6G9L2</accession>
<organism evidence="2 3">
    <name type="scientific">Elsinoe ampelina</name>
    <dbReference type="NCBI Taxonomy" id="302913"/>
    <lineage>
        <taxon>Eukaryota</taxon>
        <taxon>Fungi</taxon>
        <taxon>Dikarya</taxon>
        <taxon>Ascomycota</taxon>
        <taxon>Pezizomycotina</taxon>
        <taxon>Dothideomycetes</taxon>
        <taxon>Dothideomycetidae</taxon>
        <taxon>Myriangiales</taxon>
        <taxon>Elsinoaceae</taxon>
        <taxon>Elsinoe</taxon>
    </lineage>
</organism>